<evidence type="ECO:0008006" key="4">
    <source>
        <dbReference type="Google" id="ProtNLM"/>
    </source>
</evidence>
<geneLocation type="plasmid" evidence="3">
    <name>pacpol2</name>
</geneLocation>
<evidence type="ECO:0000313" key="2">
    <source>
        <dbReference type="EMBL" id="AXC16109.1"/>
    </source>
</evidence>
<name>A0A2Z5GAU0_9BACT</name>
<accession>A0A2Z5GAU0</accession>
<dbReference type="Proteomes" id="UP000253606">
    <property type="component" value="Plasmid pACPOL2"/>
</dbReference>
<dbReference type="AlphaFoldDB" id="A0A2Z5GAU0"/>
<dbReference type="InterPro" id="IPR011032">
    <property type="entry name" value="GroES-like_sf"/>
</dbReference>
<proteinExistence type="predicted"/>
<gene>
    <name evidence="2" type="ORF">ACPOL_6901</name>
</gene>
<organism evidence="2 3">
    <name type="scientific">Acidisarcina polymorpha</name>
    <dbReference type="NCBI Taxonomy" id="2211140"/>
    <lineage>
        <taxon>Bacteria</taxon>
        <taxon>Pseudomonadati</taxon>
        <taxon>Acidobacteriota</taxon>
        <taxon>Terriglobia</taxon>
        <taxon>Terriglobales</taxon>
        <taxon>Acidobacteriaceae</taxon>
        <taxon>Acidisarcina</taxon>
    </lineage>
</organism>
<dbReference type="KEGG" id="abas:ACPOL_6901"/>
<dbReference type="EMBL" id="CP030842">
    <property type="protein sequence ID" value="AXC16109.1"/>
    <property type="molecule type" value="Genomic_DNA"/>
</dbReference>
<keyword evidence="3" id="KW-1185">Reference proteome</keyword>
<reference evidence="2 3" key="1">
    <citation type="journal article" date="2018" name="Front. Microbiol.">
        <title>Hydrolytic Capabilities as a Key to Environmental Success: Chitinolytic and Cellulolytic Acidobacteria From Acidic Sub-arctic Soils and Boreal Peatlands.</title>
        <authorList>
            <person name="Belova S.E."/>
            <person name="Ravin N.V."/>
            <person name="Pankratov T.A."/>
            <person name="Rakitin A.L."/>
            <person name="Ivanova A.A."/>
            <person name="Beletsky A.V."/>
            <person name="Mardanov A.V."/>
            <person name="Sinninghe Damste J.S."/>
            <person name="Dedysh S.N."/>
        </authorList>
    </citation>
    <scope>NUCLEOTIDE SEQUENCE [LARGE SCALE GENOMIC DNA]</scope>
    <source>
        <strain evidence="2 3">SBC82</strain>
        <plasmid evidence="3">pacpol2</plasmid>
    </source>
</reference>
<feature type="compositionally biased region" description="Polar residues" evidence="1">
    <location>
        <begin position="26"/>
        <end position="45"/>
    </location>
</feature>
<protein>
    <recommendedName>
        <fullName evidence="4">Quinone oxidoreductase</fullName>
    </recommendedName>
</protein>
<keyword evidence="2" id="KW-0614">Plasmid</keyword>
<dbReference type="RefSeq" id="WP_161557683.1">
    <property type="nucleotide sequence ID" value="NZ_CP030842.1"/>
</dbReference>
<sequence length="45" mass="5049">MAHHIRIYEQGSPTVMRYEEVEVSSPGPSQVQTRQEASGVNFVDT</sequence>
<dbReference type="Gene3D" id="3.90.180.10">
    <property type="entry name" value="Medium-chain alcohol dehydrogenases, catalytic domain"/>
    <property type="match status" value="1"/>
</dbReference>
<feature type="region of interest" description="Disordered" evidence="1">
    <location>
        <begin position="24"/>
        <end position="45"/>
    </location>
</feature>
<dbReference type="SUPFAM" id="SSF50129">
    <property type="entry name" value="GroES-like"/>
    <property type="match status" value="1"/>
</dbReference>
<evidence type="ECO:0000313" key="3">
    <source>
        <dbReference type="Proteomes" id="UP000253606"/>
    </source>
</evidence>
<evidence type="ECO:0000256" key="1">
    <source>
        <dbReference type="SAM" id="MobiDB-lite"/>
    </source>
</evidence>